<dbReference type="PANTHER" id="PTHR43793">
    <property type="entry name" value="FAD SYNTHASE"/>
    <property type="match status" value="1"/>
</dbReference>
<evidence type="ECO:0000256" key="1">
    <source>
        <dbReference type="ARBA" id="ARBA00012519"/>
    </source>
</evidence>
<evidence type="ECO:0000256" key="5">
    <source>
        <dbReference type="ARBA" id="ARBA00022840"/>
    </source>
</evidence>
<keyword evidence="4" id="KW-0547">Nucleotide-binding</keyword>
<dbReference type="RefSeq" id="WP_211428178.1">
    <property type="nucleotide sequence ID" value="NZ_CP072648.1"/>
</dbReference>
<protein>
    <recommendedName>
        <fullName evidence="1">D-glycero-beta-D-manno-heptose 1-phosphate adenylyltransferase</fullName>
        <ecNumber evidence="1">2.7.7.70</ecNumber>
    </recommendedName>
</protein>
<keyword evidence="2" id="KW-0808">Transferase</keyword>
<keyword evidence="6" id="KW-0119">Carbohydrate metabolism</keyword>
<dbReference type="NCBIfam" id="TIGR00125">
    <property type="entry name" value="cyt_tran_rel"/>
    <property type="match status" value="1"/>
</dbReference>
<dbReference type="InterPro" id="IPR014729">
    <property type="entry name" value="Rossmann-like_a/b/a_fold"/>
</dbReference>
<evidence type="ECO:0000313" key="10">
    <source>
        <dbReference type="Proteomes" id="UP000676506"/>
    </source>
</evidence>
<dbReference type="InterPro" id="IPR004821">
    <property type="entry name" value="Cyt_trans-like"/>
</dbReference>
<dbReference type="Proteomes" id="UP000676506">
    <property type="component" value="Chromosome 1"/>
</dbReference>
<name>A0ABX8B5P7_9BACT</name>
<dbReference type="NCBIfam" id="TIGR02199">
    <property type="entry name" value="rfaE_dom_II"/>
    <property type="match status" value="1"/>
</dbReference>
<gene>
    <name evidence="9" type="primary">rfaE2</name>
    <name evidence="9" type="ORF">J8C06_07935</name>
</gene>
<evidence type="ECO:0000256" key="6">
    <source>
        <dbReference type="ARBA" id="ARBA00023277"/>
    </source>
</evidence>
<comment type="catalytic activity">
    <reaction evidence="7">
        <text>D-glycero-beta-D-manno-heptose 1-phosphate + ATP + H(+) = ADP-D-glycero-beta-D-manno-heptose + diphosphate</text>
        <dbReference type="Rhea" id="RHEA:27465"/>
        <dbReference type="ChEBI" id="CHEBI:15378"/>
        <dbReference type="ChEBI" id="CHEBI:30616"/>
        <dbReference type="ChEBI" id="CHEBI:33019"/>
        <dbReference type="ChEBI" id="CHEBI:59967"/>
        <dbReference type="ChEBI" id="CHEBI:61593"/>
        <dbReference type="EC" id="2.7.7.70"/>
    </reaction>
</comment>
<evidence type="ECO:0000256" key="7">
    <source>
        <dbReference type="ARBA" id="ARBA00047428"/>
    </source>
</evidence>
<dbReference type="Pfam" id="PF01467">
    <property type="entry name" value="CTP_transf_like"/>
    <property type="match status" value="1"/>
</dbReference>
<dbReference type="SUPFAM" id="SSF52374">
    <property type="entry name" value="Nucleotidylyl transferase"/>
    <property type="match status" value="1"/>
</dbReference>
<keyword evidence="5" id="KW-0067">ATP-binding</keyword>
<evidence type="ECO:0000313" key="9">
    <source>
        <dbReference type="EMBL" id="QUW02288.1"/>
    </source>
</evidence>
<organism evidence="9 10">
    <name type="scientific">Chloracidobacterium validum</name>
    <dbReference type="NCBI Taxonomy" id="2821543"/>
    <lineage>
        <taxon>Bacteria</taxon>
        <taxon>Pseudomonadati</taxon>
        <taxon>Acidobacteriota</taxon>
        <taxon>Terriglobia</taxon>
        <taxon>Terriglobales</taxon>
        <taxon>Acidobacteriaceae</taxon>
        <taxon>Chloracidobacterium</taxon>
    </lineage>
</organism>
<dbReference type="Gene3D" id="3.40.50.620">
    <property type="entry name" value="HUPs"/>
    <property type="match status" value="1"/>
</dbReference>
<feature type="domain" description="Cytidyltransferase-like" evidence="8">
    <location>
        <begin position="29"/>
        <end position="136"/>
    </location>
</feature>
<dbReference type="EC" id="2.7.7.70" evidence="1"/>
<evidence type="ECO:0000259" key="8">
    <source>
        <dbReference type="Pfam" id="PF01467"/>
    </source>
</evidence>
<sequence>MESNRKLCSLSEATARVTDWRRAGKRIVLANGCFDLLHVGHVRYLQAARACGDALIVGVNDDAAVRELKGPNRPVTPAAERAEILAALACVDAVVIFPELTVENLLQTLRPDVHAKGTDYTPETVPERDIVRAYGGEVAIVGDPKAHATSALLDRLRQ</sequence>
<dbReference type="EMBL" id="CP072648">
    <property type="protein sequence ID" value="QUW02288.1"/>
    <property type="molecule type" value="Genomic_DNA"/>
</dbReference>
<keyword evidence="3 9" id="KW-0548">Nucleotidyltransferase</keyword>
<evidence type="ECO:0000256" key="4">
    <source>
        <dbReference type="ARBA" id="ARBA00022741"/>
    </source>
</evidence>
<accession>A0ABX8B5P7</accession>
<proteinExistence type="predicted"/>
<keyword evidence="10" id="KW-1185">Reference proteome</keyword>
<evidence type="ECO:0000256" key="2">
    <source>
        <dbReference type="ARBA" id="ARBA00022679"/>
    </source>
</evidence>
<reference evidence="9 10" key="1">
    <citation type="submission" date="2021-03" db="EMBL/GenBank/DDBJ databases">
        <title>Genomic and phenotypic characterization of Chloracidobacterium isolates provides evidence for multiple species.</title>
        <authorList>
            <person name="Saini M.K."/>
            <person name="Costas A.M.G."/>
            <person name="Tank M."/>
            <person name="Bryant D.A."/>
        </authorList>
    </citation>
    <scope>NUCLEOTIDE SEQUENCE [LARGE SCALE GENOMIC DNA]</scope>
    <source>
        <strain evidence="9 10">BV2-C</strain>
    </source>
</reference>
<dbReference type="InterPro" id="IPR011914">
    <property type="entry name" value="RfaE_dom_II"/>
</dbReference>
<dbReference type="PANTHER" id="PTHR43793:SF2">
    <property type="entry name" value="BIFUNCTIONAL PROTEIN HLDE"/>
    <property type="match status" value="1"/>
</dbReference>
<evidence type="ECO:0000256" key="3">
    <source>
        <dbReference type="ARBA" id="ARBA00022695"/>
    </source>
</evidence>
<dbReference type="GO" id="GO:0016779">
    <property type="term" value="F:nucleotidyltransferase activity"/>
    <property type="evidence" value="ECO:0007669"/>
    <property type="project" value="UniProtKB-KW"/>
</dbReference>
<dbReference type="InterPro" id="IPR050385">
    <property type="entry name" value="Archaeal_FAD_synthase"/>
</dbReference>